<reference evidence="1 2" key="1">
    <citation type="journal article" date="2023" name="Nucleic Acids Res.">
        <title>The hologenome of Daphnia magna reveals possible DNA methylation and microbiome-mediated evolution of the host genome.</title>
        <authorList>
            <person name="Chaturvedi A."/>
            <person name="Li X."/>
            <person name="Dhandapani V."/>
            <person name="Marshall H."/>
            <person name="Kissane S."/>
            <person name="Cuenca-Cambronero M."/>
            <person name="Asole G."/>
            <person name="Calvet F."/>
            <person name="Ruiz-Romero M."/>
            <person name="Marangio P."/>
            <person name="Guigo R."/>
            <person name="Rago D."/>
            <person name="Mirbahai L."/>
            <person name="Eastwood N."/>
            <person name="Colbourne J.K."/>
            <person name="Zhou J."/>
            <person name="Mallon E."/>
            <person name="Orsini L."/>
        </authorList>
    </citation>
    <scope>NUCLEOTIDE SEQUENCE [LARGE SCALE GENOMIC DNA]</scope>
    <source>
        <strain evidence="1">LRV0_1</strain>
    </source>
</reference>
<protein>
    <submittedName>
        <fullName evidence="1">Uncharacterized protein</fullName>
    </submittedName>
</protein>
<proteinExistence type="predicted"/>
<gene>
    <name evidence="1" type="ORF">OUZ56_019138</name>
</gene>
<evidence type="ECO:0000313" key="1">
    <source>
        <dbReference type="EMBL" id="KAK4009991.1"/>
    </source>
</evidence>
<accession>A0ABQ9ZAR4</accession>
<sequence length="138" mass="14687">MAASLFTTRKTRKFSLFCSSLSTSAGVTVLYSPSLSTTNNQSFEDVSALGIQHTNDVDSSVDSFPNTDDSGNVFPSSALASANTLTTVIVVYFLAASNVDHLITDSPSTPMLSSDQQASRFGNDVSTKNSIINRTEFV</sequence>
<name>A0ABQ9ZAR4_9CRUS</name>
<dbReference type="EMBL" id="JAOYFB010000003">
    <property type="protein sequence ID" value="KAK4009991.1"/>
    <property type="molecule type" value="Genomic_DNA"/>
</dbReference>
<keyword evidence="2" id="KW-1185">Reference proteome</keyword>
<dbReference type="Proteomes" id="UP001234178">
    <property type="component" value="Unassembled WGS sequence"/>
</dbReference>
<comment type="caution">
    <text evidence="1">The sequence shown here is derived from an EMBL/GenBank/DDBJ whole genome shotgun (WGS) entry which is preliminary data.</text>
</comment>
<evidence type="ECO:0000313" key="2">
    <source>
        <dbReference type="Proteomes" id="UP001234178"/>
    </source>
</evidence>
<organism evidence="1 2">
    <name type="scientific">Daphnia magna</name>
    <dbReference type="NCBI Taxonomy" id="35525"/>
    <lineage>
        <taxon>Eukaryota</taxon>
        <taxon>Metazoa</taxon>
        <taxon>Ecdysozoa</taxon>
        <taxon>Arthropoda</taxon>
        <taxon>Crustacea</taxon>
        <taxon>Branchiopoda</taxon>
        <taxon>Diplostraca</taxon>
        <taxon>Cladocera</taxon>
        <taxon>Anomopoda</taxon>
        <taxon>Daphniidae</taxon>
        <taxon>Daphnia</taxon>
    </lineage>
</organism>